<gene>
    <name evidence="2" type="ORF">A3H63_01840</name>
</gene>
<organism evidence="2 3">
    <name type="scientific">Candidatus Harrisonbacteria bacterium RIFCSPLOWO2_02_FULL_45_10c</name>
    <dbReference type="NCBI Taxonomy" id="1798410"/>
    <lineage>
        <taxon>Bacteria</taxon>
        <taxon>Candidatus Harrisoniibacteriota</taxon>
    </lineage>
</organism>
<dbReference type="InterPro" id="IPR034079">
    <property type="entry name" value="R3H_KhpB"/>
</dbReference>
<dbReference type="InterPro" id="IPR039247">
    <property type="entry name" value="KhpB"/>
</dbReference>
<name>A0A1G1ZUK3_9BACT</name>
<dbReference type="GO" id="GO:0003723">
    <property type="term" value="F:RNA binding"/>
    <property type="evidence" value="ECO:0007669"/>
    <property type="project" value="InterPro"/>
</dbReference>
<evidence type="ECO:0000313" key="3">
    <source>
        <dbReference type="Proteomes" id="UP000176284"/>
    </source>
</evidence>
<reference evidence="2 3" key="1">
    <citation type="journal article" date="2016" name="Nat. Commun.">
        <title>Thousands of microbial genomes shed light on interconnected biogeochemical processes in an aquifer system.</title>
        <authorList>
            <person name="Anantharaman K."/>
            <person name="Brown C.T."/>
            <person name="Hug L.A."/>
            <person name="Sharon I."/>
            <person name="Castelle C.J."/>
            <person name="Probst A.J."/>
            <person name="Thomas B.C."/>
            <person name="Singh A."/>
            <person name="Wilkins M.J."/>
            <person name="Karaoz U."/>
            <person name="Brodie E.L."/>
            <person name="Williams K.H."/>
            <person name="Hubbard S.S."/>
            <person name="Banfield J.F."/>
        </authorList>
    </citation>
    <scope>NUCLEOTIDE SEQUENCE [LARGE SCALE GENOMIC DNA]</scope>
</reference>
<dbReference type="EMBL" id="MHJM01000005">
    <property type="protein sequence ID" value="OGY68234.1"/>
    <property type="molecule type" value="Genomic_DNA"/>
</dbReference>
<dbReference type="InterPro" id="IPR036867">
    <property type="entry name" value="R3H_dom_sf"/>
</dbReference>
<dbReference type="CDD" id="cd02644">
    <property type="entry name" value="R3H_jag"/>
    <property type="match status" value="1"/>
</dbReference>
<dbReference type="PANTHER" id="PTHR35800">
    <property type="entry name" value="PROTEIN JAG"/>
    <property type="match status" value="1"/>
</dbReference>
<proteinExistence type="predicted"/>
<dbReference type="SMART" id="SM00393">
    <property type="entry name" value="R3H"/>
    <property type="match status" value="1"/>
</dbReference>
<feature type="domain" description="R3H" evidence="1">
    <location>
        <begin position="76"/>
        <end position="142"/>
    </location>
</feature>
<protein>
    <recommendedName>
        <fullName evidence="1">R3H domain-containing protein</fullName>
    </recommendedName>
</protein>
<accession>A0A1G1ZUK3</accession>
<dbReference type="Proteomes" id="UP000176284">
    <property type="component" value="Unassembled WGS sequence"/>
</dbReference>
<dbReference type="Gene3D" id="3.30.1370.50">
    <property type="entry name" value="R3H-like domain"/>
    <property type="match status" value="1"/>
</dbReference>
<dbReference type="AlphaFoldDB" id="A0A1G1ZUK3"/>
<dbReference type="Pfam" id="PF01424">
    <property type="entry name" value="R3H"/>
    <property type="match status" value="1"/>
</dbReference>
<dbReference type="STRING" id="1798410.A3H63_01840"/>
<dbReference type="InterPro" id="IPR001374">
    <property type="entry name" value="R3H_dom"/>
</dbReference>
<evidence type="ECO:0000259" key="1">
    <source>
        <dbReference type="PROSITE" id="PS51061"/>
    </source>
</evidence>
<dbReference type="SUPFAM" id="SSF82708">
    <property type="entry name" value="R3H domain"/>
    <property type="match status" value="1"/>
</dbReference>
<sequence length="142" mass="16319">MDLLKQKLNEIFKASGLDFSFEVDEGMKKVSVFIHDEGIVRKFFPKLVFELEHIIKVIAKNLKIEKVIVDVNNYKREREGLIVELAKAAARKVLVEQKEIALPAMNAYERRIVHVELATRPDVKTESIGEGTDRHIIVRPLL</sequence>
<dbReference type="PROSITE" id="PS51061">
    <property type="entry name" value="R3H"/>
    <property type="match status" value="1"/>
</dbReference>
<comment type="caution">
    <text evidence="2">The sequence shown here is derived from an EMBL/GenBank/DDBJ whole genome shotgun (WGS) entry which is preliminary data.</text>
</comment>
<dbReference type="PANTHER" id="PTHR35800:SF1">
    <property type="entry name" value="RNA-BINDING PROTEIN KHPB"/>
    <property type="match status" value="1"/>
</dbReference>
<evidence type="ECO:0000313" key="2">
    <source>
        <dbReference type="EMBL" id="OGY68234.1"/>
    </source>
</evidence>